<dbReference type="GO" id="GO:0004771">
    <property type="term" value="F:sterol ester esterase activity"/>
    <property type="evidence" value="ECO:0007669"/>
    <property type="project" value="TreeGrafter"/>
</dbReference>
<dbReference type="InterPro" id="IPR029058">
    <property type="entry name" value="AB_hydrolase_fold"/>
</dbReference>
<dbReference type="InterPro" id="IPR013094">
    <property type="entry name" value="AB_hydrolase_3"/>
</dbReference>
<feature type="domain" description="Hormone-sensitive lipase N-terminal" evidence="2">
    <location>
        <begin position="149"/>
        <end position="249"/>
    </location>
</feature>
<dbReference type="Gene3D" id="3.40.50.1820">
    <property type="entry name" value="alpha/beta hydrolase"/>
    <property type="match status" value="2"/>
</dbReference>
<feature type="region of interest" description="Disordered" evidence="1">
    <location>
        <begin position="802"/>
        <end position="900"/>
    </location>
</feature>
<feature type="domain" description="Alpha/beta hydrolase fold-3" evidence="3">
    <location>
        <begin position="688"/>
        <end position="750"/>
    </location>
</feature>
<dbReference type="InterPro" id="IPR010468">
    <property type="entry name" value="HSL_N"/>
</dbReference>
<feature type="compositionally biased region" description="Basic and acidic residues" evidence="1">
    <location>
        <begin position="886"/>
        <end position="900"/>
    </location>
</feature>
<proteinExistence type="predicted"/>
<feature type="domain" description="Hormone-sensitive lipase N-terminal" evidence="2">
    <location>
        <begin position="21"/>
        <end position="148"/>
    </location>
</feature>
<dbReference type="GO" id="GO:0004806">
    <property type="term" value="F:triacylglycerol lipase activity"/>
    <property type="evidence" value="ECO:0007669"/>
    <property type="project" value="TreeGrafter"/>
</dbReference>
<gene>
    <name evidence="4" type="ORF">TSIB3V08_LOCUS2557</name>
</gene>
<dbReference type="GO" id="GO:0019433">
    <property type="term" value="P:triglyceride catabolic process"/>
    <property type="evidence" value="ECO:0007669"/>
    <property type="project" value="TreeGrafter"/>
</dbReference>
<dbReference type="Pfam" id="PF06350">
    <property type="entry name" value="HSL_N"/>
    <property type="match status" value="2"/>
</dbReference>
<dbReference type="GO" id="GO:0005829">
    <property type="term" value="C:cytosol"/>
    <property type="evidence" value="ECO:0007669"/>
    <property type="project" value="TreeGrafter"/>
</dbReference>
<feature type="compositionally biased region" description="Basic and acidic residues" evidence="1">
    <location>
        <begin position="863"/>
        <end position="873"/>
    </location>
</feature>
<name>A0A7R9ARG7_TIMSH</name>
<dbReference type="AlphaFoldDB" id="A0A7R9ARG7"/>
<evidence type="ECO:0000259" key="2">
    <source>
        <dbReference type="Pfam" id="PF06350"/>
    </source>
</evidence>
<reference evidence="4" key="1">
    <citation type="submission" date="2020-11" db="EMBL/GenBank/DDBJ databases">
        <authorList>
            <person name="Tran Van P."/>
        </authorList>
    </citation>
    <scope>NUCLEOTIDE SEQUENCE</scope>
</reference>
<feature type="compositionally biased region" description="Polar residues" evidence="1">
    <location>
        <begin position="826"/>
        <end position="839"/>
    </location>
</feature>
<evidence type="ECO:0000259" key="3">
    <source>
        <dbReference type="Pfam" id="PF07859"/>
    </source>
</evidence>
<dbReference type="EMBL" id="OC000788">
    <property type="protein sequence ID" value="CAD7258320.1"/>
    <property type="molecule type" value="Genomic_DNA"/>
</dbReference>
<feature type="compositionally biased region" description="Polar residues" evidence="1">
    <location>
        <begin position="851"/>
        <end position="862"/>
    </location>
</feature>
<evidence type="ECO:0000313" key="4">
    <source>
        <dbReference type="EMBL" id="CAD7258320.1"/>
    </source>
</evidence>
<sequence>MAIKEEDFSETFEISSPAYAMYQALKDLCLNNADYFQHDDTENGQRLHSGFLALIDHVNKVAPLVDDVRKASSKFDLDSKTPGNGYRSFVSVVDMCVVHGVKLSRQVCENRDSFLFRKSHYAREVEACSQVMASLGSCLHLLTTMLSWRGKYLLNPELRARRIVNVSQCASVGFCKSFWLLSEMEILGHLPGMVGPNLAVNQVISIPPEPLEHTAHNGSKVSIPPPTAHIGRAPIEVRLLSIVCREGMVTNTLLAVTFGGSLAVGLKIGEGKEKRATTHQPSPVLIIHCHGGGFVAQSSRSHEVYLREWASHLKVPILSVDYSLAPEAPFPRALEEVLYAYCWAINNCHILGSTAEKILLVGKLPSINTLALTETNFTRHTHYYILYYVTYRSPMASLVLTDSSQVTSDSQHLGIYSSSMASLVLTDSSQVTSDSQHLGIYSSPMASLVLIDSSQLTSHSQHLGDSAGANLNVGVTMKCIELGLRIPDGLFLAYVPVLVSFVPSPSRLLCFMDPLLPFGFMMRCLKAYACPIVKCESEMSDISESTLPSSKPPDRRKEDSLISQRTGSDTESFEEVSESDLLELAAHKSPLSEEGTDTLTTVSLTSLQSKPEADQVFKSLDNSLMKTEADRANDNRKSPVSSNVVEVGSRKLDGKSLSSLSPGTSLLTTDLDALLQRSPSDEFQFEVPRDPYLSPYWASDSVLRQFPPVSILSVQLDPCLDDCVMFARKLKRLGNCVTLDVLDGLPHGFLSFSAHDGGPIPFTPASRVTPSLTETRVRDAADYRSRQSSLVTPSLIETRVHYRSRQSGRVTPSLAETRVRDAADYRSSQSSRVTPSLTETRVRDASDYRSRQSSRVTPSLTETRVRDAADYRSRQSGRVTPSLTETRVRDAADYRSRQSS</sequence>
<dbReference type="SUPFAM" id="SSF53474">
    <property type="entry name" value="alpha/beta-Hydrolases"/>
    <property type="match status" value="2"/>
</dbReference>
<dbReference type="PANTHER" id="PTHR23025:SF3">
    <property type="entry name" value="HORMONE-SENSITIVE LIPASE"/>
    <property type="match status" value="1"/>
</dbReference>
<accession>A0A7R9ARG7</accession>
<feature type="compositionally biased region" description="Polar residues" evidence="1">
    <location>
        <begin position="874"/>
        <end position="885"/>
    </location>
</feature>
<evidence type="ECO:0000256" key="1">
    <source>
        <dbReference type="SAM" id="MobiDB-lite"/>
    </source>
</evidence>
<dbReference type="GO" id="GO:0008203">
    <property type="term" value="P:cholesterol metabolic process"/>
    <property type="evidence" value="ECO:0007669"/>
    <property type="project" value="InterPro"/>
</dbReference>
<dbReference type="Pfam" id="PF07859">
    <property type="entry name" value="Abhydrolase_3"/>
    <property type="match status" value="2"/>
</dbReference>
<protein>
    <recommendedName>
        <fullName evidence="5">Hormone-sensitive lipase</fullName>
    </recommendedName>
</protein>
<organism evidence="4">
    <name type="scientific">Timema shepardi</name>
    <name type="common">Walking stick</name>
    <dbReference type="NCBI Taxonomy" id="629360"/>
    <lineage>
        <taxon>Eukaryota</taxon>
        <taxon>Metazoa</taxon>
        <taxon>Ecdysozoa</taxon>
        <taxon>Arthropoda</taxon>
        <taxon>Hexapoda</taxon>
        <taxon>Insecta</taxon>
        <taxon>Pterygota</taxon>
        <taxon>Neoptera</taxon>
        <taxon>Polyneoptera</taxon>
        <taxon>Phasmatodea</taxon>
        <taxon>Timematodea</taxon>
        <taxon>Timematoidea</taxon>
        <taxon>Timematidae</taxon>
        <taxon>Timema</taxon>
    </lineage>
</organism>
<feature type="region of interest" description="Disordered" evidence="1">
    <location>
        <begin position="542"/>
        <end position="575"/>
    </location>
</feature>
<feature type="compositionally biased region" description="Basic and acidic residues" evidence="1">
    <location>
        <begin position="840"/>
        <end position="850"/>
    </location>
</feature>
<evidence type="ECO:0008006" key="5">
    <source>
        <dbReference type="Google" id="ProtNLM"/>
    </source>
</evidence>
<dbReference type="PANTHER" id="PTHR23025">
    <property type="entry name" value="TRIACYLGLYCEROL LIPASE"/>
    <property type="match status" value="1"/>
</dbReference>
<feature type="domain" description="Alpha/beta hydrolase fold-3" evidence="3">
    <location>
        <begin position="286"/>
        <end position="363"/>
    </location>
</feature>
<feature type="compositionally biased region" description="Polar residues" evidence="1">
    <location>
        <begin position="561"/>
        <end position="570"/>
    </location>
</feature>